<evidence type="ECO:0000256" key="4">
    <source>
        <dbReference type="ARBA" id="ARBA00022989"/>
    </source>
</evidence>
<dbReference type="Proteomes" id="UP001595962">
    <property type="component" value="Unassembled WGS sequence"/>
</dbReference>
<evidence type="ECO:0000256" key="5">
    <source>
        <dbReference type="ARBA" id="ARBA00023136"/>
    </source>
</evidence>
<dbReference type="EMBL" id="JBHSGB010000005">
    <property type="protein sequence ID" value="MFC4654263.1"/>
    <property type="molecule type" value="Genomic_DNA"/>
</dbReference>
<feature type="transmembrane region" description="Helical" evidence="6">
    <location>
        <begin position="320"/>
        <end position="337"/>
    </location>
</feature>
<proteinExistence type="predicted"/>
<keyword evidence="9" id="KW-1185">Reference proteome</keyword>
<dbReference type="InterPro" id="IPR018461">
    <property type="entry name" value="Na/H_Antiport_NhaC-like_C"/>
</dbReference>
<dbReference type="RefSeq" id="WP_377332072.1">
    <property type="nucleotide sequence ID" value="NZ_JBHSGB010000005.1"/>
</dbReference>
<dbReference type="PANTHER" id="PTHR43478:SF1">
    <property type="entry name" value="NA+_H+ ANTIPORTER NHAC-LIKE C-TERMINAL DOMAIN-CONTAINING PROTEIN"/>
    <property type="match status" value="1"/>
</dbReference>
<evidence type="ECO:0000313" key="8">
    <source>
        <dbReference type="EMBL" id="MFC4654263.1"/>
    </source>
</evidence>
<feature type="transmembrane region" description="Helical" evidence="6">
    <location>
        <begin position="250"/>
        <end position="270"/>
    </location>
</feature>
<feature type="domain" description="Na+/H+ antiporter NhaC-like C-terminal" evidence="7">
    <location>
        <begin position="164"/>
        <end position="461"/>
    </location>
</feature>
<feature type="transmembrane region" description="Helical" evidence="6">
    <location>
        <begin position="357"/>
        <end position="384"/>
    </location>
</feature>
<evidence type="ECO:0000256" key="3">
    <source>
        <dbReference type="ARBA" id="ARBA00022692"/>
    </source>
</evidence>
<comment type="caution">
    <text evidence="8">The sequence shown here is derived from an EMBL/GenBank/DDBJ whole genome shotgun (WGS) entry which is preliminary data.</text>
</comment>
<feature type="transmembrane region" description="Helical" evidence="6">
    <location>
        <begin position="282"/>
        <end position="300"/>
    </location>
</feature>
<feature type="transmembrane region" description="Helical" evidence="6">
    <location>
        <begin position="444"/>
        <end position="464"/>
    </location>
</feature>
<evidence type="ECO:0000256" key="2">
    <source>
        <dbReference type="ARBA" id="ARBA00022475"/>
    </source>
</evidence>
<gene>
    <name evidence="8" type="ORF">ACFO3I_04390</name>
</gene>
<evidence type="ECO:0000256" key="6">
    <source>
        <dbReference type="SAM" id="Phobius"/>
    </source>
</evidence>
<keyword evidence="4 6" id="KW-1133">Transmembrane helix</keyword>
<comment type="subcellular location">
    <subcellularLocation>
        <location evidence="1">Cell membrane</location>
        <topology evidence="1">Multi-pass membrane protein</topology>
    </subcellularLocation>
</comment>
<reference evidence="9" key="1">
    <citation type="journal article" date="2019" name="Int. J. Syst. Evol. Microbiol.">
        <title>The Global Catalogue of Microorganisms (GCM) 10K type strain sequencing project: providing services to taxonomists for standard genome sequencing and annotation.</title>
        <authorList>
            <consortium name="The Broad Institute Genomics Platform"/>
            <consortium name="The Broad Institute Genome Sequencing Center for Infectious Disease"/>
            <person name="Wu L."/>
            <person name="Ma J."/>
        </authorList>
    </citation>
    <scope>NUCLEOTIDE SEQUENCE [LARGE SCALE GENOMIC DNA]</scope>
    <source>
        <strain evidence="9">DT28</strain>
    </source>
</reference>
<keyword evidence="5 6" id="KW-0472">Membrane</keyword>
<feature type="transmembrane region" description="Helical" evidence="6">
    <location>
        <begin position="155"/>
        <end position="178"/>
    </location>
</feature>
<keyword evidence="2" id="KW-1003">Cell membrane</keyword>
<keyword evidence="3 6" id="KW-0812">Transmembrane</keyword>
<feature type="transmembrane region" description="Helical" evidence="6">
    <location>
        <begin position="118"/>
        <end position="143"/>
    </location>
</feature>
<evidence type="ECO:0000313" key="9">
    <source>
        <dbReference type="Proteomes" id="UP001595962"/>
    </source>
</evidence>
<organism evidence="8 9">
    <name type="scientific">Rheinheimera marina</name>
    <dbReference type="NCBI Taxonomy" id="1774958"/>
    <lineage>
        <taxon>Bacteria</taxon>
        <taxon>Pseudomonadati</taxon>
        <taxon>Pseudomonadota</taxon>
        <taxon>Gammaproteobacteria</taxon>
        <taxon>Chromatiales</taxon>
        <taxon>Chromatiaceae</taxon>
        <taxon>Rheinheimera</taxon>
    </lineage>
</organism>
<dbReference type="PANTHER" id="PTHR43478">
    <property type="entry name" value="NA+/H+ ANTIPORTER-RELATED"/>
    <property type="match status" value="1"/>
</dbReference>
<evidence type="ECO:0000259" key="7">
    <source>
        <dbReference type="Pfam" id="PF03553"/>
    </source>
</evidence>
<feature type="transmembrane region" description="Helical" evidence="6">
    <location>
        <begin position="74"/>
        <end position="98"/>
    </location>
</feature>
<protein>
    <submittedName>
        <fullName evidence="8">Na+/H+ antiporter NhaC family protein</fullName>
    </submittedName>
</protein>
<name>A0ABV9JJC4_9GAMM</name>
<sequence>MADWTSLLPAILAISVVLWRKEVILALLLAIACAETLLFLQHPEHSLLAVLLHAPVNTVERMITVTSSADNSRILLFSLLIGALMLYMRAYGGVSALVQYLVQKGVARSKRQAGLISYLIGILVFIESNLSVLTAGIVSRGLYDKFKMSRARLAYVIDSTSAPVCILVLLNGWGAYILGLLGNYQLPESAVSVLIGSIVLNFYAIFTLLMVLYTIWTDKVHGPMRQSELALQQLHHEHSEIEEPAGKKRYMLLPLLTLVGGMVGFMLWTGNGSLTDGSGAKAALYATTLACLVAYALLLWDKKAGHHELVSQGFKGMSELLPLVTIVLLSMALGQAMKQLGTGVYVASFVQDSLPLMWIPAMLFVAGAIISFTTGTSWGTFAILIPIGMPLVEMLGLPPSLVLAAILSGGIWGDHCSPISDTTAVSSVASGCDLLEHVRTQLPYALFCGALAWLAFVIAGWWMIG</sequence>
<accession>A0ABV9JJC4</accession>
<feature type="transmembrane region" description="Helical" evidence="6">
    <location>
        <begin position="391"/>
        <end position="412"/>
    </location>
</feature>
<evidence type="ECO:0000256" key="1">
    <source>
        <dbReference type="ARBA" id="ARBA00004651"/>
    </source>
</evidence>
<feature type="transmembrane region" description="Helical" evidence="6">
    <location>
        <begin position="190"/>
        <end position="216"/>
    </location>
</feature>
<dbReference type="Pfam" id="PF03553">
    <property type="entry name" value="Na_H_antiporter"/>
    <property type="match status" value="1"/>
</dbReference>